<gene>
    <name evidence="2" type="primary">tpl</name>
    <name evidence="2" type="ORF">NCTC13149_00080</name>
</gene>
<feature type="domain" description="PSP1 C-terminal" evidence="1">
    <location>
        <begin position="60"/>
        <end position="145"/>
    </location>
</feature>
<reference evidence="2 3" key="1">
    <citation type="submission" date="2018-06" db="EMBL/GenBank/DDBJ databases">
        <authorList>
            <consortium name="Pathogen Informatics"/>
            <person name="Doyle S."/>
        </authorList>
    </citation>
    <scope>NUCLEOTIDE SEQUENCE [LARGE SCALE GENOMIC DNA]</scope>
    <source>
        <strain evidence="2 3">NCTC13149</strain>
    </source>
</reference>
<dbReference type="RefSeq" id="WP_019034210.1">
    <property type="nucleotide sequence ID" value="NZ_UGSZ01000001.1"/>
</dbReference>
<dbReference type="Pfam" id="PF04468">
    <property type="entry name" value="PSP1"/>
    <property type="match status" value="1"/>
</dbReference>
<dbReference type="EMBL" id="UGSZ01000001">
    <property type="protein sequence ID" value="SUB56310.1"/>
    <property type="molecule type" value="Genomic_DNA"/>
</dbReference>
<dbReference type="OrthoDB" id="9779344at2"/>
<accession>A0A379C226</accession>
<dbReference type="Proteomes" id="UP000255517">
    <property type="component" value="Unassembled WGS sequence"/>
</dbReference>
<dbReference type="InterPro" id="IPR007557">
    <property type="entry name" value="PSP1_C"/>
</dbReference>
<proteinExistence type="predicted"/>
<name>A0A379C226_9FIRM</name>
<dbReference type="GO" id="GO:0005737">
    <property type="term" value="C:cytoplasm"/>
    <property type="evidence" value="ECO:0007669"/>
    <property type="project" value="TreeGrafter"/>
</dbReference>
<dbReference type="AlphaFoldDB" id="A0A379C226"/>
<dbReference type="PANTHER" id="PTHR43830">
    <property type="entry name" value="PROTEIN PSP1"/>
    <property type="match status" value="1"/>
</dbReference>
<organism evidence="2 3">
    <name type="scientific">Peptoniphilus lacrimalis</name>
    <dbReference type="NCBI Taxonomy" id="33031"/>
    <lineage>
        <taxon>Bacteria</taxon>
        <taxon>Bacillati</taxon>
        <taxon>Bacillota</taxon>
        <taxon>Tissierellia</taxon>
        <taxon>Tissierellales</taxon>
        <taxon>Peptoniphilaceae</taxon>
        <taxon>Peptoniphilus</taxon>
    </lineage>
</organism>
<evidence type="ECO:0000313" key="3">
    <source>
        <dbReference type="Proteomes" id="UP000255517"/>
    </source>
</evidence>
<dbReference type="NCBIfam" id="NF041131">
    <property type="entry name" value="RicT_YaaT_fam"/>
    <property type="match status" value="1"/>
</dbReference>
<dbReference type="PANTHER" id="PTHR43830:SF3">
    <property type="entry name" value="PROTEIN PSP1"/>
    <property type="match status" value="1"/>
</dbReference>
<dbReference type="PROSITE" id="PS51411">
    <property type="entry name" value="PSP1_C"/>
    <property type="match status" value="1"/>
</dbReference>
<sequence>MIDVAGVRFKKTGKIYYFDPLDSGASVGDDVIVETVRGLEFGNVILFRSFEDEEFSTELKPVIRIATQDDQSKNIDNRNKSKEAIILCDKKIKEHNLDMKLISCEYTFDNSKLLFYFTSDGRVDFRELVRDLAAIFKTRIELRQIGVRDEAKLVGGLGCCGRPTCCSTFLSEFSPVSIKMAKDQNLSLNPTKISGVCGRLMCCLKYEQKGYECINKIMPKVGEFIITEDGKATVISTYPIQELIKASLIVNDETVVSYFDVKDIKRTGKFNRDFLDVTAENKETYDEKELSELEKE</sequence>
<dbReference type="InterPro" id="IPR047767">
    <property type="entry name" value="PSP1-like"/>
</dbReference>
<dbReference type="STRING" id="1122949.GCA_000378725_00151"/>
<evidence type="ECO:0000313" key="2">
    <source>
        <dbReference type="EMBL" id="SUB56310.1"/>
    </source>
</evidence>
<evidence type="ECO:0000259" key="1">
    <source>
        <dbReference type="PROSITE" id="PS51411"/>
    </source>
</evidence>
<protein>
    <submittedName>
        <fullName evidence="2">PSP1 C-terminal conserved region</fullName>
    </submittedName>
</protein>